<dbReference type="EMBL" id="GBXM01011941">
    <property type="protein sequence ID" value="JAH96636.1"/>
    <property type="molecule type" value="Transcribed_RNA"/>
</dbReference>
<dbReference type="AlphaFoldDB" id="A0A0E9X2D7"/>
<keyword evidence="1" id="KW-1133">Transmembrane helix</keyword>
<evidence type="ECO:0000313" key="2">
    <source>
        <dbReference type="EMBL" id="JAH96636.1"/>
    </source>
</evidence>
<evidence type="ECO:0000256" key="1">
    <source>
        <dbReference type="SAM" id="Phobius"/>
    </source>
</evidence>
<organism evidence="2">
    <name type="scientific">Anguilla anguilla</name>
    <name type="common">European freshwater eel</name>
    <name type="synonym">Muraena anguilla</name>
    <dbReference type="NCBI Taxonomy" id="7936"/>
    <lineage>
        <taxon>Eukaryota</taxon>
        <taxon>Metazoa</taxon>
        <taxon>Chordata</taxon>
        <taxon>Craniata</taxon>
        <taxon>Vertebrata</taxon>
        <taxon>Euteleostomi</taxon>
        <taxon>Actinopterygii</taxon>
        <taxon>Neopterygii</taxon>
        <taxon>Teleostei</taxon>
        <taxon>Anguilliformes</taxon>
        <taxon>Anguillidae</taxon>
        <taxon>Anguilla</taxon>
    </lineage>
</organism>
<keyword evidence="1" id="KW-0472">Membrane</keyword>
<reference evidence="2" key="1">
    <citation type="submission" date="2014-11" db="EMBL/GenBank/DDBJ databases">
        <authorList>
            <person name="Amaro Gonzalez C."/>
        </authorList>
    </citation>
    <scope>NUCLEOTIDE SEQUENCE</scope>
</reference>
<feature type="transmembrane region" description="Helical" evidence="1">
    <location>
        <begin position="17"/>
        <end position="40"/>
    </location>
</feature>
<dbReference type="PROSITE" id="PS51257">
    <property type="entry name" value="PROKAR_LIPOPROTEIN"/>
    <property type="match status" value="1"/>
</dbReference>
<proteinExistence type="predicted"/>
<accession>A0A0E9X2D7</accession>
<name>A0A0E9X2D7_ANGAN</name>
<sequence length="74" mass="8662">MRIFSLHPPTPPLVSHLFVQTAGSCWVMCTFVIYICYLYFIIYDGWLRFLVLCNVYDMTEMDVYSSLFLGASYV</sequence>
<keyword evidence="1" id="KW-0812">Transmembrane</keyword>
<reference evidence="2" key="2">
    <citation type="journal article" date="2015" name="Fish Shellfish Immunol.">
        <title>Early steps in the European eel (Anguilla anguilla)-Vibrio vulnificus interaction in the gills: Role of the RtxA13 toxin.</title>
        <authorList>
            <person name="Callol A."/>
            <person name="Pajuelo D."/>
            <person name="Ebbesson L."/>
            <person name="Teles M."/>
            <person name="MacKenzie S."/>
            <person name="Amaro C."/>
        </authorList>
    </citation>
    <scope>NUCLEOTIDE SEQUENCE</scope>
</reference>
<protein>
    <submittedName>
        <fullName evidence="2">Uncharacterized protein</fullName>
    </submittedName>
</protein>